<dbReference type="GO" id="GO:0016787">
    <property type="term" value="F:hydrolase activity"/>
    <property type="evidence" value="ECO:0007669"/>
    <property type="project" value="UniProtKB-KW"/>
</dbReference>
<evidence type="ECO:0000313" key="11">
    <source>
        <dbReference type="EMBL" id="TMQ97802.1"/>
    </source>
</evidence>
<comment type="subcellular location">
    <subcellularLocation>
        <location evidence="1">Cell membrane</location>
        <topology evidence="1">Single-pass membrane protein</topology>
    </subcellularLocation>
</comment>
<comment type="caution">
    <text evidence="11">The sequence shown here is derived from an EMBL/GenBank/DDBJ whole genome shotgun (WGS) entry which is preliminary data.</text>
</comment>
<accession>A0A5C4J9H0</accession>
<dbReference type="Proteomes" id="UP000309174">
    <property type="component" value="Unassembled WGS sequence"/>
</dbReference>
<proteinExistence type="inferred from homology"/>
<evidence type="ECO:0000256" key="8">
    <source>
        <dbReference type="ARBA" id="ARBA00022989"/>
    </source>
</evidence>
<dbReference type="OrthoDB" id="3847604at2"/>
<keyword evidence="12" id="KW-1185">Reference proteome</keyword>
<feature type="transmembrane region" description="Helical" evidence="10">
    <location>
        <begin position="39"/>
        <end position="62"/>
    </location>
</feature>
<name>A0A5C4J9H0_9ACTN</name>
<evidence type="ECO:0000256" key="6">
    <source>
        <dbReference type="ARBA" id="ARBA00022801"/>
    </source>
</evidence>
<dbReference type="PANTHER" id="PTHR40765:SF2">
    <property type="entry name" value="ESX-2 SECRETION SYSTEM ATPASE ECCB2"/>
    <property type="match status" value="1"/>
</dbReference>
<gene>
    <name evidence="11" type="primary">eccB</name>
    <name evidence="11" type="ORF">ETD83_19850</name>
</gene>
<evidence type="ECO:0000256" key="9">
    <source>
        <dbReference type="ARBA" id="ARBA00023136"/>
    </source>
</evidence>
<dbReference type="PANTHER" id="PTHR40765">
    <property type="entry name" value="ESX-2 SECRETION SYSTEM ATPASE ECCB2"/>
    <property type="match status" value="1"/>
</dbReference>
<dbReference type="NCBIfam" id="TIGR03919">
    <property type="entry name" value="T7SS_EccB"/>
    <property type="match status" value="1"/>
</dbReference>
<evidence type="ECO:0000256" key="3">
    <source>
        <dbReference type="ARBA" id="ARBA00022475"/>
    </source>
</evidence>
<reference evidence="11 12" key="1">
    <citation type="submission" date="2019-05" db="EMBL/GenBank/DDBJ databases">
        <title>Draft genome sequence of Actinomadura sp. 14C53.</title>
        <authorList>
            <person name="Saricaoglu S."/>
            <person name="Isik K."/>
        </authorList>
    </citation>
    <scope>NUCLEOTIDE SEQUENCE [LARGE SCALE GENOMIC DNA]</scope>
    <source>
        <strain evidence="11 12">14C53</strain>
    </source>
</reference>
<dbReference type="InterPro" id="IPR044857">
    <property type="entry name" value="T7SS_EccB_R1"/>
</dbReference>
<evidence type="ECO:0000256" key="10">
    <source>
        <dbReference type="SAM" id="Phobius"/>
    </source>
</evidence>
<evidence type="ECO:0000256" key="4">
    <source>
        <dbReference type="ARBA" id="ARBA00022692"/>
    </source>
</evidence>
<keyword evidence="7" id="KW-0067">ATP-binding</keyword>
<dbReference type="EMBL" id="VCKW01000098">
    <property type="protein sequence ID" value="TMQ97802.1"/>
    <property type="molecule type" value="Genomic_DNA"/>
</dbReference>
<dbReference type="Gene3D" id="2.40.50.910">
    <property type="entry name" value="Type VII secretion system EccB, repeat 3 domain"/>
    <property type="match status" value="1"/>
</dbReference>
<evidence type="ECO:0000256" key="1">
    <source>
        <dbReference type="ARBA" id="ARBA00004162"/>
    </source>
</evidence>
<dbReference type="GO" id="GO:0005886">
    <property type="term" value="C:plasma membrane"/>
    <property type="evidence" value="ECO:0007669"/>
    <property type="project" value="UniProtKB-SubCell"/>
</dbReference>
<evidence type="ECO:0000313" key="12">
    <source>
        <dbReference type="Proteomes" id="UP000309174"/>
    </source>
</evidence>
<dbReference type="Gene3D" id="3.30.2390.20">
    <property type="entry name" value="Type VII secretion system EccB, repeat 1 domain"/>
    <property type="match status" value="1"/>
</dbReference>
<dbReference type="InterPro" id="IPR007795">
    <property type="entry name" value="T7SS_EccB"/>
</dbReference>
<evidence type="ECO:0000256" key="7">
    <source>
        <dbReference type="ARBA" id="ARBA00022840"/>
    </source>
</evidence>
<keyword evidence="9 10" id="KW-0472">Membrane</keyword>
<dbReference type="InterPro" id="IPR042485">
    <property type="entry name" value="T7SS_EccB_R3"/>
</dbReference>
<evidence type="ECO:0000256" key="2">
    <source>
        <dbReference type="ARBA" id="ARBA00008149"/>
    </source>
</evidence>
<protein>
    <submittedName>
        <fullName evidence="11">Type VII secretion protein EccB</fullName>
    </submittedName>
</protein>
<keyword evidence="8 10" id="KW-1133">Transmembrane helix</keyword>
<comment type="similarity">
    <text evidence="2">Belongs to the EccB family.</text>
</comment>
<evidence type="ECO:0000256" key="5">
    <source>
        <dbReference type="ARBA" id="ARBA00022741"/>
    </source>
</evidence>
<keyword evidence="5" id="KW-0547">Nucleotide-binding</keyword>
<organism evidence="11 12">
    <name type="scientific">Actinomadura soli</name>
    <dbReference type="NCBI Taxonomy" id="2508997"/>
    <lineage>
        <taxon>Bacteria</taxon>
        <taxon>Bacillati</taxon>
        <taxon>Actinomycetota</taxon>
        <taxon>Actinomycetes</taxon>
        <taxon>Streptosporangiales</taxon>
        <taxon>Thermomonosporaceae</taxon>
        <taxon>Actinomadura</taxon>
    </lineage>
</organism>
<sequence length="480" mass="48774">MQTKRDLLQAHRLMTHRASQALILAEPDYPEAPLRKMNIGTFAGIMVAILVGAGFGIVGLLFGGGNSGLDKKGIVLMEKETGAHYVWCTPKGSQKDVLCPVANYASAKLAASLAGGGSGGSAPQQKSVSAKSLSDYPRGPMIGIPGAPDSVPAAKRLVGGPWSVCVRQGQQGGPGQSVVSLVGGRDVGGEPLDPATGVVVSTGANNNWLIWKNQRMRLSPAGLTVLSASAPAQVSPGFVNALPAGPDFAPPNIPGAGRQPQFAGAAGVVGQVFRVGGVGGGNQPYVLMPDGYAPISVLQAALIQNSATYRLPKDTPLDGAAVTTHRSAQRVIDERLPQTQVTVRPYEAKQSLCVVYPNPGKGANDAKLTIGGGADLPMPVRASGGGVDNVVLPPGSAVLAGVLPASGAVESINTYALVADDGRRYALKSAETAAALGYSISGDKNDSVPVPANLLNLVPQGPALDPQKALEPIQPSGAGA</sequence>
<keyword evidence="4 10" id="KW-0812">Transmembrane</keyword>
<dbReference type="GO" id="GO:0005576">
    <property type="term" value="C:extracellular region"/>
    <property type="evidence" value="ECO:0007669"/>
    <property type="project" value="TreeGrafter"/>
</dbReference>
<dbReference type="GO" id="GO:0005524">
    <property type="term" value="F:ATP binding"/>
    <property type="evidence" value="ECO:0007669"/>
    <property type="project" value="UniProtKB-KW"/>
</dbReference>
<dbReference type="AlphaFoldDB" id="A0A5C4J9H0"/>
<dbReference type="RefSeq" id="WP_138646637.1">
    <property type="nucleotide sequence ID" value="NZ_VCKW01000098.1"/>
</dbReference>
<keyword evidence="3" id="KW-1003">Cell membrane</keyword>
<dbReference type="Pfam" id="PF05108">
    <property type="entry name" value="T7SS_ESX1_EccB"/>
    <property type="match status" value="1"/>
</dbReference>
<keyword evidence="6" id="KW-0378">Hydrolase</keyword>